<dbReference type="EMBL" id="CP030918">
    <property type="protein sequence ID" value="AXC50074.1"/>
    <property type="molecule type" value="Genomic_DNA"/>
</dbReference>
<gene>
    <name evidence="1" type="ORF">DRW48_10550</name>
</gene>
<dbReference type="KEGG" id="pars:DRW48_10550"/>
<keyword evidence="2" id="KW-1185">Reference proteome</keyword>
<protein>
    <submittedName>
        <fullName evidence="1">Uncharacterized protein</fullName>
    </submittedName>
</protein>
<dbReference type="RefSeq" id="WP_114076393.1">
    <property type="nucleotide sequence ID" value="NZ_CP030918.1"/>
</dbReference>
<dbReference type="Proteomes" id="UP000252023">
    <property type="component" value="Chromosome"/>
</dbReference>
<sequence length="262" mass="27335">MATTGIPLKGVTVPPGVTLPITDWVQEIAKIPDLLGLWVADEDYLIRNSSGGVTSILPEAGNTAVTAMGTSLATTSQSTALGDQVFSFPAAYAAYGRVPLKSASKFTILQVWRVEATDTVDDHLFTVTGSTTGGESFVRLTANGGHFWTVPGGISAGLGTSKLDMAKWHCTLHRADGTGLSTFDNGVKAKDIAPTTTPTAETGLVSLWARDDAPAAGGAIIRGFVGYSPLFAVWDRAITDAEAAAAWTAVQRMHPNSAVGVW</sequence>
<dbReference type="Gene3D" id="2.60.120.200">
    <property type="match status" value="1"/>
</dbReference>
<evidence type="ECO:0000313" key="2">
    <source>
        <dbReference type="Proteomes" id="UP000252023"/>
    </source>
</evidence>
<dbReference type="SUPFAM" id="SSF49899">
    <property type="entry name" value="Concanavalin A-like lectins/glucanases"/>
    <property type="match status" value="1"/>
</dbReference>
<evidence type="ECO:0000313" key="1">
    <source>
        <dbReference type="EMBL" id="AXC50074.1"/>
    </source>
</evidence>
<name>A0A344PL19_9RHOB</name>
<accession>A0A344PL19</accession>
<dbReference type="InterPro" id="IPR013320">
    <property type="entry name" value="ConA-like_dom_sf"/>
</dbReference>
<dbReference type="AlphaFoldDB" id="A0A344PL19"/>
<organism evidence="1 2">
    <name type="scientific">Paracoccus suum</name>
    <dbReference type="NCBI Taxonomy" id="2259340"/>
    <lineage>
        <taxon>Bacteria</taxon>
        <taxon>Pseudomonadati</taxon>
        <taxon>Pseudomonadota</taxon>
        <taxon>Alphaproteobacteria</taxon>
        <taxon>Rhodobacterales</taxon>
        <taxon>Paracoccaceae</taxon>
        <taxon>Paracoccus</taxon>
    </lineage>
</organism>
<reference evidence="2" key="1">
    <citation type="submission" date="2018-07" db="EMBL/GenBank/DDBJ databases">
        <title>Genome sequencing of Paracoccus sp. SC2-6.</title>
        <authorList>
            <person name="Heo J."/>
            <person name="Kim S.-J."/>
            <person name="Kwon S.-W."/>
        </authorList>
    </citation>
    <scope>NUCLEOTIDE SEQUENCE [LARGE SCALE GENOMIC DNA]</scope>
    <source>
        <strain evidence="2">SC2-6</strain>
    </source>
</reference>
<proteinExistence type="predicted"/>